<organism evidence="1 2">
    <name type="scientific">Rhizomicrobium electricum</name>
    <dbReference type="NCBI Taxonomy" id="480070"/>
    <lineage>
        <taxon>Bacteria</taxon>
        <taxon>Pseudomonadati</taxon>
        <taxon>Pseudomonadota</taxon>
        <taxon>Alphaproteobacteria</taxon>
        <taxon>Micropepsales</taxon>
        <taxon>Micropepsaceae</taxon>
        <taxon>Rhizomicrobium</taxon>
    </lineage>
</organism>
<proteinExistence type="predicted"/>
<accession>A0ABP3PXP6</accession>
<name>A0ABP3PXP6_9PROT</name>
<dbReference type="PROSITE" id="PS51257">
    <property type="entry name" value="PROKAR_LIPOPROTEIN"/>
    <property type="match status" value="1"/>
</dbReference>
<evidence type="ECO:0000313" key="1">
    <source>
        <dbReference type="EMBL" id="GAA0575012.1"/>
    </source>
</evidence>
<sequence>MRAVAILAVLVLTGCGGGEVTLQSRFDPNEVAWFSVRGTNTILGSAILRSAAGKVKTCAALPVTLFPVSAYARERIRHLYESENEGFNPLVGGKPADFGGDDPGYMATAKTTRCDARGRFSFSELPDGDYYLVATVTWRERTFGIENGGSLMQRVHVSTGETKDVLLAH</sequence>
<protein>
    <recommendedName>
        <fullName evidence="3">Carboxypeptidase regulatory-like domain-containing protein</fullName>
    </recommendedName>
</protein>
<evidence type="ECO:0000313" key="2">
    <source>
        <dbReference type="Proteomes" id="UP001499951"/>
    </source>
</evidence>
<dbReference type="Proteomes" id="UP001499951">
    <property type="component" value="Unassembled WGS sequence"/>
</dbReference>
<keyword evidence="2" id="KW-1185">Reference proteome</keyword>
<dbReference type="SUPFAM" id="SSF117074">
    <property type="entry name" value="Hypothetical protein PA1324"/>
    <property type="match status" value="1"/>
</dbReference>
<dbReference type="RefSeq" id="WP_166935661.1">
    <property type="nucleotide sequence ID" value="NZ_BAAADD010000006.1"/>
</dbReference>
<reference evidence="2" key="1">
    <citation type="journal article" date="2019" name="Int. J. Syst. Evol. Microbiol.">
        <title>The Global Catalogue of Microorganisms (GCM) 10K type strain sequencing project: providing services to taxonomists for standard genome sequencing and annotation.</title>
        <authorList>
            <consortium name="The Broad Institute Genomics Platform"/>
            <consortium name="The Broad Institute Genome Sequencing Center for Infectious Disease"/>
            <person name="Wu L."/>
            <person name="Ma J."/>
        </authorList>
    </citation>
    <scope>NUCLEOTIDE SEQUENCE [LARGE SCALE GENOMIC DNA]</scope>
    <source>
        <strain evidence="2">JCM 15089</strain>
    </source>
</reference>
<comment type="caution">
    <text evidence="1">The sequence shown here is derived from an EMBL/GenBank/DDBJ whole genome shotgun (WGS) entry which is preliminary data.</text>
</comment>
<dbReference type="EMBL" id="BAAADD010000006">
    <property type="protein sequence ID" value="GAA0575012.1"/>
    <property type="molecule type" value="Genomic_DNA"/>
</dbReference>
<evidence type="ECO:0008006" key="3">
    <source>
        <dbReference type="Google" id="ProtNLM"/>
    </source>
</evidence>
<gene>
    <name evidence="1" type="ORF">GCM10008942_24720</name>
</gene>